<dbReference type="Gene3D" id="3.30.1560.10">
    <property type="entry name" value="Mago nashi"/>
    <property type="match status" value="1"/>
</dbReference>
<dbReference type="GO" id="GO:0071013">
    <property type="term" value="C:catalytic step 2 spliceosome"/>
    <property type="evidence" value="ECO:0007669"/>
    <property type="project" value="TreeGrafter"/>
</dbReference>
<dbReference type="Proteomes" id="UP001474421">
    <property type="component" value="Unassembled WGS sequence"/>
</dbReference>
<dbReference type="SUPFAM" id="SSF89817">
    <property type="entry name" value="Mago nashi protein"/>
    <property type="match status" value="1"/>
</dbReference>
<comment type="similarity">
    <text evidence="2">Belongs to the mago nashi family.</text>
</comment>
<evidence type="ECO:0000256" key="5">
    <source>
        <dbReference type="ARBA" id="ARBA00023242"/>
    </source>
</evidence>
<dbReference type="GO" id="GO:0008380">
    <property type="term" value="P:RNA splicing"/>
    <property type="evidence" value="ECO:0007669"/>
    <property type="project" value="UniProtKB-KW"/>
</dbReference>
<keyword evidence="4" id="KW-0507">mRNA processing</keyword>
<dbReference type="PANTHER" id="PTHR12638:SF0">
    <property type="entry name" value="MAGO HOMOLOG, EXON JUNCTION COMPLEX SUBUNIT-RELATED"/>
    <property type="match status" value="1"/>
</dbReference>
<keyword evidence="5" id="KW-0539">Nucleus</keyword>
<reference evidence="6 7" key="1">
    <citation type="journal article" date="2024" name="Proc. Natl. Acad. Sci. U.S.A.">
        <title>The genetic regulatory architecture and epigenomic basis for age-related changes in rattlesnake venom.</title>
        <authorList>
            <person name="Hogan M.P."/>
            <person name="Holding M.L."/>
            <person name="Nystrom G.S."/>
            <person name="Colston T.J."/>
            <person name="Bartlett D.A."/>
            <person name="Mason A.J."/>
            <person name="Ellsworth S.A."/>
            <person name="Rautsaw R.M."/>
            <person name="Lawrence K.C."/>
            <person name="Strickland J.L."/>
            <person name="He B."/>
            <person name="Fraser P."/>
            <person name="Margres M.J."/>
            <person name="Gilbert D.M."/>
            <person name="Gibbs H.L."/>
            <person name="Parkinson C.L."/>
            <person name="Rokyta D.R."/>
        </authorList>
    </citation>
    <scope>NUCLEOTIDE SEQUENCE [LARGE SCALE GENOMIC DNA]</scope>
    <source>
        <strain evidence="6">DRR0105</strain>
    </source>
</reference>
<dbReference type="EMBL" id="JAOTOJ010000003">
    <property type="protein sequence ID" value="KAK9404239.1"/>
    <property type="molecule type" value="Genomic_DNA"/>
</dbReference>
<evidence type="ECO:0000313" key="6">
    <source>
        <dbReference type="EMBL" id="KAK9404239.1"/>
    </source>
</evidence>
<dbReference type="PANTHER" id="PTHR12638">
    <property type="entry name" value="PROTEIN MAGO NASHI HOMOLOG"/>
    <property type="match status" value="1"/>
</dbReference>
<keyword evidence="3" id="KW-0509">mRNA transport</keyword>
<dbReference type="InterPro" id="IPR008584">
    <property type="entry name" value="CXXC_Zn-binding_euk"/>
</dbReference>
<proteinExistence type="inferred from homology"/>
<accession>A0AAW1BQ74</accession>
<evidence type="ECO:0000256" key="1">
    <source>
        <dbReference type="ARBA" id="ARBA00004123"/>
    </source>
</evidence>
<evidence type="ECO:0000256" key="4">
    <source>
        <dbReference type="ARBA" id="ARBA00023187"/>
    </source>
</evidence>
<sequence>MLVSGGRSSIMASDFYLRYYVGHKGKFGHEFLEFEFRPDGKLRYANNSNYKNDVMIRKEAYVHKSVMEELKRIIDDSEITKEDDALWPPPDRVGRQELEIVIGDEHISFTTSKIGSLIDVNQSKDPEGQTQVSRNLRSACPVASAADFAPRGVEFHVSSFVGREKRVCSIAQPGSSPFVPLRAMGKIGLQFKATLENITNLRPVGEDFRWYLKLKCGNCGEVSEKWQYLRLMDSQPLKGGRGSATRVQKCKLCSRENSIDILSQTIKPYNAEDNEIFKTIVEFECRGLEPVDFQPQARFAANGAESGTSFDDINLLEKDWNDYDEKIKESVGIYEVTHKFVKC</sequence>
<dbReference type="GO" id="GO:0035145">
    <property type="term" value="C:exon-exon junction complex"/>
    <property type="evidence" value="ECO:0007669"/>
    <property type="project" value="InterPro"/>
</dbReference>
<keyword evidence="7" id="KW-1185">Reference proteome</keyword>
<keyword evidence="3" id="KW-0813">Transport</keyword>
<comment type="subcellular location">
    <subcellularLocation>
        <location evidence="1">Nucleus</location>
    </subcellularLocation>
</comment>
<organism evidence="6 7">
    <name type="scientific">Crotalus adamanteus</name>
    <name type="common">Eastern diamondback rattlesnake</name>
    <dbReference type="NCBI Taxonomy" id="8729"/>
    <lineage>
        <taxon>Eukaryota</taxon>
        <taxon>Metazoa</taxon>
        <taxon>Chordata</taxon>
        <taxon>Craniata</taxon>
        <taxon>Vertebrata</taxon>
        <taxon>Euteleostomi</taxon>
        <taxon>Lepidosauria</taxon>
        <taxon>Squamata</taxon>
        <taxon>Bifurcata</taxon>
        <taxon>Unidentata</taxon>
        <taxon>Episquamata</taxon>
        <taxon>Toxicofera</taxon>
        <taxon>Serpentes</taxon>
        <taxon>Colubroidea</taxon>
        <taxon>Viperidae</taxon>
        <taxon>Crotalinae</taxon>
        <taxon>Crotalus</taxon>
    </lineage>
</organism>
<protein>
    <submittedName>
        <fullName evidence="6">CXXC motif containing zinc binding protein</fullName>
    </submittedName>
</protein>
<name>A0AAW1BQ74_CROAD</name>
<dbReference type="AlphaFoldDB" id="A0AAW1BQ74"/>
<dbReference type="InterPro" id="IPR036605">
    <property type="entry name" value="Mago_nashi_sf"/>
</dbReference>
<gene>
    <name evidence="6" type="ORF">NXF25_009066</name>
</gene>
<keyword evidence="4" id="KW-0508">mRNA splicing</keyword>
<evidence type="ECO:0000256" key="2">
    <source>
        <dbReference type="ARBA" id="ARBA00009270"/>
    </source>
</evidence>
<comment type="caution">
    <text evidence="6">The sequence shown here is derived from an EMBL/GenBank/DDBJ whole genome shotgun (WGS) entry which is preliminary data.</text>
</comment>
<evidence type="ECO:0000256" key="3">
    <source>
        <dbReference type="ARBA" id="ARBA00022816"/>
    </source>
</evidence>
<dbReference type="Pfam" id="PF02792">
    <property type="entry name" value="Mago_nashi"/>
    <property type="match status" value="1"/>
</dbReference>
<dbReference type="CDD" id="cd11295">
    <property type="entry name" value="Mago_nashi"/>
    <property type="match status" value="1"/>
</dbReference>
<dbReference type="SUPFAM" id="SSF141678">
    <property type="entry name" value="MAL13P1.257-like"/>
    <property type="match status" value="1"/>
</dbReference>
<dbReference type="FunFam" id="3.30.1560.10:FF:000001">
    <property type="entry name" value="Protein mago nashi homolog"/>
    <property type="match status" value="1"/>
</dbReference>
<dbReference type="InterPro" id="IPR004023">
    <property type="entry name" value="Mago_nashi"/>
</dbReference>
<dbReference type="GO" id="GO:0051028">
    <property type="term" value="P:mRNA transport"/>
    <property type="evidence" value="ECO:0007669"/>
    <property type="project" value="UniProtKB-KW"/>
</dbReference>
<dbReference type="Pfam" id="PF05907">
    <property type="entry name" value="CXXC_Zn-b_euk"/>
    <property type="match status" value="1"/>
</dbReference>
<evidence type="ECO:0000313" key="7">
    <source>
        <dbReference type="Proteomes" id="UP001474421"/>
    </source>
</evidence>